<proteinExistence type="predicted"/>
<dbReference type="AlphaFoldDB" id="A0A3D8J1P9"/>
<reference evidence="1 2" key="1">
    <citation type="submission" date="2018-04" db="EMBL/GenBank/DDBJ databases">
        <title>Novel Campyloabacter and Helicobacter Species and Strains.</title>
        <authorList>
            <person name="Mannion A.J."/>
            <person name="Shen Z."/>
            <person name="Fox J.G."/>
        </authorList>
    </citation>
    <scope>NUCLEOTIDE SEQUENCE [LARGE SCALE GENOMIC DNA]</scope>
    <source>
        <strain evidence="1 2">MIT 04-9362</strain>
    </source>
</reference>
<gene>
    <name evidence="1" type="ORF">CQA57_08010</name>
</gene>
<evidence type="ECO:0000313" key="1">
    <source>
        <dbReference type="EMBL" id="RDU71085.1"/>
    </source>
</evidence>
<comment type="caution">
    <text evidence="1">The sequence shown here is derived from an EMBL/GenBank/DDBJ whole genome shotgun (WGS) entry which is preliminary data.</text>
</comment>
<name>A0A3D8J1P9_9HELI</name>
<sequence length="485" mass="57822">MENLERKLELIKTVAVSETVKNSMPMAKFSIKKNILSINFGGVSKTFRLDTFTEPSLYNIEGLFFDICSSFDLLLSDENNSNYDDMRIISIENSLRTIEKDSIECIPTYYYYTEEQLNNFFDFSYQDFEEQVLEKAKDFFVVSQYKGKRFYITPKTICSQLYYFDCEYDEDNQEFREILKKIRTKKDVKEHLDINEDKKIFIVPNRKKNLGFKYKKALKELVDFINIENYKLNFLGAIEETCNRLLRYNPTMLFLNEDMLIDFKDQLVSEFVHEKTIIDKDREELNTFLSEYITKKYFKFLPETKSVVFCPIKEINIEVFTFKRLKFFQFGRFSIENIKDFNNRNDFVFYLKLDTPTLQDSYQENIYHFSLNSDIIQPIVEHSLDPRISMVNIMDILLRRERTKLNGFDYAIKPHLKEFFVDVKDSYNAGNCVIGTEQFMQKFGLKEQKEIRADKLFALDSSNAFVRRAIIAAYQKFKENEQSVY</sequence>
<protein>
    <submittedName>
        <fullName evidence="1">Uncharacterized protein</fullName>
    </submittedName>
</protein>
<accession>A0A3D8J1P9</accession>
<evidence type="ECO:0000313" key="2">
    <source>
        <dbReference type="Proteomes" id="UP000256695"/>
    </source>
</evidence>
<keyword evidence="2" id="KW-1185">Reference proteome</keyword>
<dbReference type="RefSeq" id="WP_115579717.1">
    <property type="nucleotide sequence ID" value="NZ_NXLX01000033.1"/>
</dbReference>
<dbReference type="Proteomes" id="UP000256695">
    <property type="component" value="Unassembled WGS sequence"/>
</dbReference>
<dbReference type="EMBL" id="NXLX01000033">
    <property type="protein sequence ID" value="RDU71085.1"/>
    <property type="molecule type" value="Genomic_DNA"/>
</dbReference>
<organism evidence="1 2">
    <name type="scientific">Helicobacter anseris</name>
    <dbReference type="NCBI Taxonomy" id="375926"/>
    <lineage>
        <taxon>Bacteria</taxon>
        <taxon>Pseudomonadati</taxon>
        <taxon>Campylobacterota</taxon>
        <taxon>Epsilonproteobacteria</taxon>
        <taxon>Campylobacterales</taxon>
        <taxon>Helicobacteraceae</taxon>
        <taxon>Helicobacter</taxon>
    </lineage>
</organism>